<comment type="caution">
    <text evidence="1">The sequence shown here is derived from an EMBL/GenBank/DDBJ whole genome shotgun (WGS) entry which is preliminary data.</text>
</comment>
<evidence type="ECO:0000313" key="1">
    <source>
        <dbReference type="EMBL" id="KAJ5101720.1"/>
    </source>
</evidence>
<dbReference type="AlphaFoldDB" id="A0A9W9FKD0"/>
<accession>A0A9W9FKD0</accession>
<dbReference type="EMBL" id="JAPMSZ010000005">
    <property type="protein sequence ID" value="KAJ5101720.1"/>
    <property type="molecule type" value="Genomic_DNA"/>
</dbReference>
<dbReference type="GeneID" id="81393692"/>
<name>A0A9W9FKD0_9EURO</name>
<evidence type="ECO:0000313" key="2">
    <source>
        <dbReference type="Proteomes" id="UP001141434"/>
    </source>
</evidence>
<sequence>MPTEVVAPIVVMIETMAALSPTECVDCKKIAMNGYLVLDHSAGSISSRQNSMEISMSKPRDPLMRKLSMMERGKILQDTDL</sequence>
<protein>
    <submittedName>
        <fullName evidence="1">Uncharacterized protein</fullName>
    </submittedName>
</protein>
<gene>
    <name evidence="1" type="ORF">NUU61_003942</name>
</gene>
<keyword evidence="2" id="KW-1185">Reference proteome</keyword>
<organism evidence="1 2">
    <name type="scientific">Penicillium alfredii</name>
    <dbReference type="NCBI Taxonomy" id="1506179"/>
    <lineage>
        <taxon>Eukaryota</taxon>
        <taxon>Fungi</taxon>
        <taxon>Dikarya</taxon>
        <taxon>Ascomycota</taxon>
        <taxon>Pezizomycotina</taxon>
        <taxon>Eurotiomycetes</taxon>
        <taxon>Eurotiomycetidae</taxon>
        <taxon>Eurotiales</taxon>
        <taxon>Aspergillaceae</taxon>
        <taxon>Penicillium</taxon>
    </lineage>
</organism>
<reference evidence="1" key="1">
    <citation type="submission" date="2022-11" db="EMBL/GenBank/DDBJ databases">
        <authorList>
            <person name="Petersen C."/>
        </authorList>
    </citation>
    <scope>NUCLEOTIDE SEQUENCE</scope>
    <source>
        <strain evidence="1">IBT 34128</strain>
    </source>
</reference>
<proteinExistence type="predicted"/>
<reference evidence="1" key="2">
    <citation type="journal article" date="2023" name="IMA Fungus">
        <title>Comparative genomic study of the Penicillium genus elucidates a diverse pangenome and 15 lateral gene transfer events.</title>
        <authorList>
            <person name="Petersen C."/>
            <person name="Sorensen T."/>
            <person name="Nielsen M.R."/>
            <person name="Sondergaard T.E."/>
            <person name="Sorensen J.L."/>
            <person name="Fitzpatrick D.A."/>
            <person name="Frisvad J.C."/>
            <person name="Nielsen K.L."/>
        </authorList>
    </citation>
    <scope>NUCLEOTIDE SEQUENCE</scope>
    <source>
        <strain evidence="1">IBT 34128</strain>
    </source>
</reference>
<dbReference type="Proteomes" id="UP001141434">
    <property type="component" value="Unassembled WGS sequence"/>
</dbReference>
<dbReference type="RefSeq" id="XP_056512551.1">
    <property type="nucleotide sequence ID" value="XM_056654524.1"/>
</dbReference>